<evidence type="ECO:0000313" key="11">
    <source>
        <dbReference type="EMBL" id="SNY61107.1"/>
    </source>
</evidence>
<feature type="transmembrane region" description="Helical" evidence="9">
    <location>
        <begin position="109"/>
        <end position="131"/>
    </location>
</feature>
<dbReference type="CDD" id="cd16917">
    <property type="entry name" value="HATPase_UhpB-NarQ-NarX-like"/>
    <property type="match status" value="1"/>
</dbReference>
<keyword evidence="12" id="KW-1185">Reference proteome</keyword>
<feature type="transmembrane region" description="Helical" evidence="9">
    <location>
        <begin position="43"/>
        <end position="62"/>
    </location>
</feature>
<feature type="transmembrane region" description="Helical" evidence="9">
    <location>
        <begin position="68"/>
        <end position="97"/>
    </location>
</feature>
<keyword evidence="7" id="KW-0067">ATP-binding</keyword>
<evidence type="ECO:0000256" key="3">
    <source>
        <dbReference type="ARBA" id="ARBA00022553"/>
    </source>
</evidence>
<dbReference type="Proteomes" id="UP000219612">
    <property type="component" value="Unassembled WGS sequence"/>
</dbReference>
<dbReference type="EC" id="2.7.13.3" evidence="2"/>
<dbReference type="GO" id="GO:0046983">
    <property type="term" value="F:protein dimerization activity"/>
    <property type="evidence" value="ECO:0007669"/>
    <property type="project" value="InterPro"/>
</dbReference>
<feature type="transmembrane region" description="Helical" evidence="9">
    <location>
        <begin position="151"/>
        <end position="175"/>
    </location>
</feature>
<dbReference type="GO" id="GO:0000155">
    <property type="term" value="F:phosphorelay sensor kinase activity"/>
    <property type="evidence" value="ECO:0007669"/>
    <property type="project" value="InterPro"/>
</dbReference>
<evidence type="ECO:0000313" key="12">
    <source>
        <dbReference type="Proteomes" id="UP000219612"/>
    </source>
</evidence>
<evidence type="ECO:0000256" key="7">
    <source>
        <dbReference type="ARBA" id="ARBA00022840"/>
    </source>
</evidence>
<dbReference type="Gene3D" id="3.30.565.10">
    <property type="entry name" value="Histidine kinase-like ATPase, C-terminal domain"/>
    <property type="match status" value="1"/>
</dbReference>
<evidence type="ECO:0000256" key="2">
    <source>
        <dbReference type="ARBA" id="ARBA00012438"/>
    </source>
</evidence>
<keyword evidence="4" id="KW-0808">Transferase</keyword>
<sequence>MEIVRDRTWWWPDIGAAMAVLFLGALEYTSNDWLSYFGPVRKLLFWLVVLGTALAVGLVRRAPGVSLVLVWAIPLCQAATGSPYVVTQISVLVVAFGTARWGGKVTLRASALSIPAAAVAAVLLVEAGAVRINFPIPSYDLIAATVDQLGIGWRIGVVVVMAALIGVPWLAGLALRISGQAHLDLAEAARQQAKAEQTARIRDAQTRLARDVHDVVGHSLAVILTQAEAAQYLPDDDPGALKSLLAGIATSARSSLRDVQEVLSTTRDTTDDIDRLIGNLRDGGREVVSGQDGTPRPLNQEQRVTAYRVLQEMLTNAIRHGRHDGAVIVQRSWTPDSLVIEVRNAIGSDFSPSGSGSGLDGMRQRLAAVGGSLESGRREDVFVATARIPTS</sequence>
<evidence type="ECO:0000256" key="6">
    <source>
        <dbReference type="ARBA" id="ARBA00022777"/>
    </source>
</evidence>
<dbReference type="PANTHER" id="PTHR24421">
    <property type="entry name" value="NITRATE/NITRITE SENSOR PROTEIN NARX-RELATED"/>
    <property type="match status" value="1"/>
</dbReference>
<organism evidence="11 12">
    <name type="scientific">Paractinoplanes atraurantiacus</name>
    <dbReference type="NCBI Taxonomy" id="1036182"/>
    <lineage>
        <taxon>Bacteria</taxon>
        <taxon>Bacillati</taxon>
        <taxon>Actinomycetota</taxon>
        <taxon>Actinomycetes</taxon>
        <taxon>Micromonosporales</taxon>
        <taxon>Micromonosporaceae</taxon>
        <taxon>Paractinoplanes</taxon>
    </lineage>
</organism>
<evidence type="ECO:0000259" key="10">
    <source>
        <dbReference type="Pfam" id="PF07730"/>
    </source>
</evidence>
<feature type="domain" description="Signal transduction histidine kinase subgroup 3 dimerisation and phosphoacceptor" evidence="10">
    <location>
        <begin position="206"/>
        <end position="269"/>
    </location>
</feature>
<keyword evidence="5" id="KW-0547">Nucleotide-binding</keyword>
<keyword evidence="6 11" id="KW-0418">Kinase</keyword>
<comment type="catalytic activity">
    <reaction evidence="1">
        <text>ATP + protein L-histidine = ADP + protein N-phospho-L-histidine.</text>
        <dbReference type="EC" id="2.7.13.3"/>
    </reaction>
</comment>
<evidence type="ECO:0000256" key="1">
    <source>
        <dbReference type="ARBA" id="ARBA00000085"/>
    </source>
</evidence>
<dbReference type="AlphaFoldDB" id="A0A285JMS1"/>
<accession>A0A285JMS1</accession>
<keyword evidence="8" id="KW-0902">Two-component regulatory system</keyword>
<keyword evidence="3" id="KW-0597">Phosphoprotein</keyword>
<evidence type="ECO:0000256" key="9">
    <source>
        <dbReference type="SAM" id="Phobius"/>
    </source>
</evidence>
<dbReference type="InterPro" id="IPR050482">
    <property type="entry name" value="Sensor_HK_TwoCompSys"/>
</dbReference>
<gene>
    <name evidence="11" type="ORF">SAMN05421748_12285</name>
</gene>
<feature type="transmembrane region" description="Helical" evidence="9">
    <location>
        <begin position="14"/>
        <end position="31"/>
    </location>
</feature>
<dbReference type="EMBL" id="OBDY01000022">
    <property type="protein sequence ID" value="SNY61107.1"/>
    <property type="molecule type" value="Genomic_DNA"/>
</dbReference>
<dbReference type="PANTHER" id="PTHR24421:SF10">
    <property type="entry name" value="NITRATE_NITRITE SENSOR PROTEIN NARQ"/>
    <property type="match status" value="1"/>
</dbReference>
<dbReference type="Pfam" id="PF07730">
    <property type="entry name" value="HisKA_3"/>
    <property type="match status" value="1"/>
</dbReference>
<keyword evidence="9" id="KW-0472">Membrane</keyword>
<evidence type="ECO:0000256" key="5">
    <source>
        <dbReference type="ARBA" id="ARBA00022741"/>
    </source>
</evidence>
<dbReference type="Gene3D" id="1.20.5.1930">
    <property type="match status" value="1"/>
</dbReference>
<name>A0A285JMS1_9ACTN</name>
<protein>
    <recommendedName>
        <fullName evidence="2">histidine kinase</fullName>
        <ecNumber evidence="2">2.7.13.3</ecNumber>
    </recommendedName>
</protein>
<dbReference type="InterPro" id="IPR011712">
    <property type="entry name" value="Sig_transdc_His_kin_sub3_dim/P"/>
</dbReference>
<dbReference type="SUPFAM" id="SSF55874">
    <property type="entry name" value="ATPase domain of HSP90 chaperone/DNA topoisomerase II/histidine kinase"/>
    <property type="match status" value="1"/>
</dbReference>
<proteinExistence type="predicted"/>
<dbReference type="GO" id="GO:0005524">
    <property type="term" value="F:ATP binding"/>
    <property type="evidence" value="ECO:0007669"/>
    <property type="project" value="UniProtKB-KW"/>
</dbReference>
<evidence type="ECO:0000256" key="8">
    <source>
        <dbReference type="ARBA" id="ARBA00023012"/>
    </source>
</evidence>
<evidence type="ECO:0000256" key="4">
    <source>
        <dbReference type="ARBA" id="ARBA00022679"/>
    </source>
</evidence>
<keyword evidence="9" id="KW-0812">Transmembrane</keyword>
<dbReference type="InterPro" id="IPR036890">
    <property type="entry name" value="HATPase_C_sf"/>
</dbReference>
<dbReference type="GO" id="GO:0016020">
    <property type="term" value="C:membrane"/>
    <property type="evidence" value="ECO:0007669"/>
    <property type="project" value="InterPro"/>
</dbReference>
<keyword evidence="9" id="KW-1133">Transmembrane helix</keyword>
<reference evidence="11 12" key="1">
    <citation type="submission" date="2017-09" db="EMBL/GenBank/DDBJ databases">
        <authorList>
            <person name="Ehlers B."/>
            <person name="Leendertz F.H."/>
        </authorList>
    </citation>
    <scope>NUCLEOTIDE SEQUENCE [LARGE SCALE GENOMIC DNA]</scope>
    <source>
        <strain evidence="11 12">CGMCC 4.6857</strain>
    </source>
</reference>